<evidence type="ECO:0000313" key="2">
    <source>
        <dbReference type="Proteomes" id="UP000805193"/>
    </source>
</evidence>
<dbReference type="Proteomes" id="UP000805193">
    <property type="component" value="Unassembled WGS sequence"/>
</dbReference>
<dbReference type="EMBL" id="JABSTQ010009516">
    <property type="protein sequence ID" value="KAG0428504.1"/>
    <property type="molecule type" value="Genomic_DNA"/>
</dbReference>
<proteinExistence type="predicted"/>
<gene>
    <name evidence="1" type="ORF">HPB47_024527</name>
</gene>
<reference evidence="1 2" key="1">
    <citation type="journal article" date="2020" name="Cell">
        <title>Large-Scale Comparative Analyses of Tick Genomes Elucidate Their Genetic Diversity and Vector Capacities.</title>
        <authorList>
            <consortium name="Tick Genome and Microbiome Consortium (TIGMIC)"/>
            <person name="Jia N."/>
            <person name="Wang J."/>
            <person name="Shi W."/>
            <person name="Du L."/>
            <person name="Sun Y."/>
            <person name="Zhan W."/>
            <person name="Jiang J.F."/>
            <person name="Wang Q."/>
            <person name="Zhang B."/>
            <person name="Ji P."/>
            <person name="Bell-Sakyi L."/>
            <person name="Cui X.M."/>
            <person name="Yuan T.T."/>
            <person name="Jiang B.G."/>
            <person name="Yang W.F."/>
            <person name="Lam T.T."/>
            <person name="Chang Q.C."/>
            <person name="Ding S.J."/>
            <person name="Wang X.J."/>
            <person name="Zhu J.G."/>
            <person name="Ruan X.D."/>
            <person name="Zhao L."/>
            <person name="Wei J.T."/>
            <person name="Ye R.Z."/>
            <person name="Que T.C."/>
            <person name="Du C.H."/>
            <person name="Zhou Y.H."/>
            <person name="Cheng J.X."/>
            <person name="Dai P.F."/>
            <person name="Guo W.B."/>
            <person name="Han X.H."/>
            <person name="Huang E.J."/>
            <person name="Li L.F."/>
            <person name="Wei W."/>
            <person name="Gao Y.C."/>
            <person name="Liu J.Z."/>
            <person name="Shao H.Z."/>
            <person name="Wang X."/>
            <person name="Wang C.C."/>
            <person name="Yang T.C."/>
            <person name="Huo Q.B."/>
            <person name="Li W."/>
            <person name="Chen H.Y."/>
            <person name="Chen S.E."/>
            <person name="Zhou L.G."/>
            <person name="Ni X.B."/>
            <person name="Tian J.H."/>
            <person name="Sheng Y."/>
            <person name="Liu T."/>
            <person name="Pan Y.S."/>
            <person name="Xia L.Y."/>
            <person name="Li J."/>
            <person name="Zhao F."/>
            <person name="Cao W.C."/>
        </authorList>
    </citation>
    <scope>NUCLEOTIDE SEQUENCE [LARGE SCALE GENOMIC DNA]</scope>
    <source>
        <strain evidence="1">Iper-2018</strain>
    </source>
</reference>
<sequence length="563" mass="62785">MTGDDAGAPQAVMFHEMGLDDRLLKAIAKLGWTNPTPIQEKAIPLILEGKDVLARARTGSGKTGGFAVPLVQKLLHAKSTGEETSPVVRALVLAPSKELCHQIHRNLVQLTSSCSDSVRCVDVSGQVDLAAQRPLLAEQPDVVVGTPARVLAHLQARNLDLKAGLELLVVDEADLVFSYGHEEDVHEILRRLPPICQTILTSATLSPEVMNLKRVALRNPVTLKLEDVPQTEQLAQYVIRCEEDDKFALLCALFKLRLIRGKTLIFVSTVDRCFVVKLFLEQFGIRACVLNSELPVSSRCFIVNQFNEGRYEIVVASDEKPDAPKTAEAGATKAKKPKSSRKQDREYGVCRGLDFQFVTNVINLDFPTSVAAYVHRVGRTARGDNRGTALNLVKDREAKLLEAVQKELPEAVFRPYQFKMEEIEGFRYRSKDALRAVTRIAVREARLKEIKTEILTSQKLKSYFEENPRERQLLRHDKALHVIKHQPHLKHVPEYIVPPTLQKAVRAGTKRRGHAMDDGEMARGAPTPCGNRIGVKKGKKASSAAKRDKRKNKDPLQSFSFDD</sequence>
<comment type="caution">
    <text evidence="1">The sequence shown here is derived from an EMBL/GenBank/DDBJ whole genome shotgun (WGS) entry which is preliminary data.</text>
</comment>
<protein>
    <submittedName>
        <fullName evidence="1">Uncharacterized protein</fullName>
    </submittedName>
</protein>
<accession>A0AC60Q6V6</accession>
<evidence type="ECO:0000313" key="1">
    <source>
        <dbReference type="EMBL" id="KAG0428504.1"/>
    </source>
</evidence>
<organism evidence="1 2">
    <name type="scientific">Ixodes persulcatus</name>
    <name type="common">Taiga tick</name>
    <dbReference type="NCBI Taxonomy" id="34615"/>
    <lineage>
        <taxon>Eukaryota</taxon>
        <taxon>Metazoa</taxon>
        <taxon>Ecdysozoa</taxon>
        <taxon>Arthropoda</taxon>
        <taxon>Chelicerata</taxon>
        <taxon>Arachnida</taxon>
        <taxon>Acari</taxon>
        <taxon>Parasitiformes</taxon>
        <taxon>Ixodida</taxon>
        <taxon>Ixodoidea</taxon>
        <taxon>Ixodidae</taxon>
        <taxon>Ixodinae</taxon>
        <taxon>Ixodes</taxon>
    </lineage>
</organism>
<name>A0AC60Q6V6_IXOPE</name>
<keyword evidence="2" id="KW-1185">Reference proteome</keyword>